<dbReference type="InterPro" id="IPR029052">
    <property type="entry name" value="Metallo-depent_PP-like"/>
</dbReference>
<dbReference type="InterPro" id="IPR018946">
    <property type="entry name" value="PhoD-like_MPP"/>
</dbReference>
<dbReference type="SUPFAM" id="SSF56300">
    <property type="entry name" value="Metallo-dependent phosphatases"/>
    <property type="match status" value="1"/>
</dbReference>
<feature type="transmembrane region" description="Helical" evidence="1">
    <location>
        <begin position="20"/>
        <end position="46"/>
    </location>
</feature>
<feature type="transmembrane region" description="Helical" evidence="1">
    <location>
        <begin position="108"/>
        <end position="125"/>
    </location>
</feature>
<dbReference type="PANTHER" id="PTHR43606:SF2">
    <property type="entry name" value="ALKALINE PHOSPHATASE FAMILY PROTEIN (AFU_ORTHOLOGUE AFUA_5G03860)"/>
    <property type="match status" value="1"/>
</dbReference>
<evidence type="ECO:0000313" key="4">
    <source>
        <dbReference type="Proteomes" id="UP000054248"/>
    </source>
</evidence>
<dbReference type="Gene3D" id="3.60.21.70">
    <property type="entry name" value="PhoD-like phosphatase"/>
    <property type="match status" value="1"/>
</dbReference>
<dbReference type="EMBL" id="KN823086">
    <property type="protein sequence ID" value="KIO23357.1"/>
    <property type="molecule type" value="Genomic_DNA"/>
</dbReference>
<keyword evidence="1" id="KW-1133">Transmembrane helix</keyword>
<name>A0A0C3LPP7_9AGAM</name>
<evidence type="ECO:0000313" key="3">
    <source>
        <dbReference type="EMBL" id="KIO23357.1"/>
    </source>
</evidence>
<reference evidence="4" key="2">
    <citation type="submission" date="2015-01" db="EMBL/GenBank/DDBJ databases">
        <title>Evolutionary Origins and Diversification of the Mycorrhizal Mutualists.</title>
        <authorList>
            <consortium name="DOE Joint Genome Institute"/>
            <consortium name="Mycorrhizal Genomics Consortium"/>
            <person name="Kohler A."/>
            <person name="Kuo A."/>
            <person name="Nagy L.G."/>
            <person name="Floudas D."/>
            <person name="Copeland A."/>
            <person name="Barry K.W."/>
            <person name="Cichocki N."/>
            <person name="Veneault-Fourrey C."/>
            <person name="LaButti K."/>
            <person name="Lindquist E.A."/>
            <person name="Lipzen A."/>
            <person name="Lundell T."/>
            <person name="Morin E."/>
            <person name="Murat C."/>
            <person name="Riley R."/>
            <person name="Ohm R."/>
            <person name="Sun H."/>
            <person name="Tunlid A."/>
            <person name="Henrissat B."/>
            <person name="Grigoriev I.V."/>
            <person name="Hibbett D.S."/>
            <person name="Martin F."/>
        </authorList>
    </citation>
    <scope>NUCLEOTIDE SEQUENCE [LARGE SCALE GENOMIC DNA]</scope>
    <source>
        <strain evidence="4">MUT 4182</strain>
    </source>
</reference>
<accession>A0A0C3LPP7</accession>
<proteinExistence type="predicted"/>
<evidence type="ECO:0000256" key="1">
    <source>
        <dbReference type="SAM" id="Phobius"/>
    </source>
</evidence>
<dbReference type="Pfam" id="PF09423">
    <property type="entry name" value="PhoD"/>
    <property type="match status" value="1"/>
</dbReference>
<reference evidence="3 4" key="1">
    <citation type="submission" date="2014-04" db="EMBL/GenBank/DDBJ databases">
        <authorList>
            <consortium name="DOE Joint Genome Institute"/>
            <person name="Kuo A."/>
            <person name="Girlanda M."/>
            <person name="Perotto S."/>
            <person name="Kohler A."/>
            <person name="Nagy L.G."/>
            <person name="Floudas D."/>
            <person name="Copeland A."/>
            <person name="Barry K.W."/>
            <person name="Cichocki N."/>
            <person name="Veneault-Fourrey C."/>
            <person name="LaButti K."/>
            <person name="Lindquist E.A."/>
            <person name="Lipzen A."/>
            <person name="Lundell T."/>
            <person name="Morin E."/>
            <person name="Murat C."/>
            <person name="Sun H."/>
            <person name="Tunlid A."/>
            <person name="Henrissat B."/>
            <person name="Grigoriev I.V."/>
            <person name="Hibbett D.S."/>
            <person name="Martin F."/>
            <person name="Nordberg H.P."/>
            <person name="Cantor M.N."/>
            <person name="Hua S.X."/>
        </authorList>
    </citation>
    <scope>NUCLEOTIDE SEQUENCE [LARGE SCALE GENOMIC DNA]</scope>
    <source>
        <strain evidence="3 4">MUT 4182</strain>
    </source>
</reference>
<evidence type="ECO:0000259" key="2">
    <source>
        <dbReference type="Pfam" id="PF09423"/>
    </source>
</evidence>
<dbReference type="OrthoDB" id="2100241at2759"/>
<protein>
    <recommendedName>
        <fullName evidence="2">PhoD-like phosphatase metallophosphatase domain-containing protein</fullName>
    </recommendedName>
</protein>
<dbReference type="Proteomes" id="UP000054248">
    <property type="component" value="Unassembled WGS sequence"/>
</dbReference>
<keyword evidence="1" id="KW-0812">Transmembrane</keyword>
<dbReference type="HOGENOM" id="CLU_013967_1_0_1"/>
<sequence length="747" mass="82422">MPSIHPSAIFSTLFRLLSWVFLRIIYVPQAHVALVTIFGLFAIFWLMGSNPEEEPRPVKVVDLKDRDEKVPNGNGVYAPVEGIVVKPLGPSTVLPTKLLFSLPARERWINWFHLFTNALLMLLVLDATIAPRSLSTNYDDVTFARVSAVYSDAVKIHIRYPGLIEDTSLQSGVGVLKVVWREASAGAAESEAGMWKDGPVVQLSEESDWIGVAHLTKLWPAHTYQFRLAYPNSTFLPYPTTPLPFRTFPDPRHKFGTQFTFIASDGIRPNFPYQPSLSALSKYPGFDLLKEHFFPDPVEAPVTTVKPTVVDSQDPVPEAEAQPPTSATPQVQVDDLVDCAPSPEPLAEPVVTQTTEVPQPTKLVSAFWSVVEQFVTKPKPVKKALYSKPPAFLLLLGDLLPQKAPLPFKTEQIDFSKEFRSLFASPSFRAVYERLPVVHAFGSRVVSVTQADPVSIPERAASAYDVFSQSASYPPTSRDGKYFDFKYGDNAFFVLDTTTHRSPVAKSDDPSAPEPTLLGAAQVAELFAWAAKVNHTTTFKFLVSPVPFSQLWGSSWSNEQTWADYPSERSRVLEMLSSVLNLVIISGGPHEFAYINYFDGKVPEFITGPLSADCALPIPGWGPLQSRTAIKVSNETKVVKLPPVGYESVEEADTIILEDIKEVAEEQLVKHVRAGNHKWSTFEVDTTVPQVPTLTVTLFVDGEEQYQATITGQQVPFRKTSAVGAVLTGGLKGVLGKMGFGRLFGKN</sequence>
<dbReference type="InterPro" id="IPR052900">
    <property type="entry name" value="Phospholipid_Metab_Enz"/>
</dbReference>
<dbReference type="STRING" id="1051891.A0A0C3LPP7"/>
<keyword evidence="1" id="KW-0472">Membrane</keyword>
<dbReference type="PANTHER" id="PTHR43606">
    <property type="entry name" value="PHOSPHATASE, PUTATIVE (AFU_ORTHOLOGUE AFUA_6G08710)-RELATED"/>
    <property type="match status" value="1"/>
</dbReference>
<keyword evidence="4" id="KW-1185">Reference proteome</keyword>
<organism evidence="3 4">
    <name type="scientific">Tulasnella calospora MUT 4182</name>
    <dbReference type="NCBI Taxonomy" id="1051891"/>
    <lineage>
        <taxon>Eukaryota</taxon>
        <taxon>Fungi</taxon>
        <taxon>Dikarya</taxon>
        <taxon>Basidiomycota</taxon>
        <taxon>Agaricomycotina</taxon>
        <taxon>Agaricomycetes</taxon>
        <taxon>Cantharellales</taxon>
        <taxon>Tulasnellaceae</taxon>
        <taxon>Tulasnella</taxon>
    </lineage>
</organism>
<dbReference type="AlphaFoldDB" id="A0A0C3LPP7"/>
<dbReference type="InterPro" id="IPR038607">
    <property type="entry name" value="PhoD-like_sf"/>
</dbReference>
<feature type="domain" description="PhoD-like phosphatase metallophosphatase" evidence="2">
    <location>
        <begin position="459"/>
        <end position="617"/>
    </location>
</feature>
<gene>
    <name evidence="3" type="ORF">M407DRAFT_27137</name>
</gene>